<feature type="transmembrane region" description="Helical" evidence="1">
    <location>
        <begin position="259"/>
        <end position="278"/>
    </location>
</feature>
<evidence type="ECO:0000313" key="2">
    <source>
        <dbReference type="EMBL" id="OCB83933.1"/>
    </source>
</evidence>
<feature type="transmembrane region" description="Helical" evidence="1">
    <location>
        <begin position="178"/>
        <end position="204"/>
    </location>
</feature>
<evidence type="ECO:0000256" key="1">
    <source>
        <dbReference type="SAM" id="Phobius"/>
    </source>
</evidence>
<comment type="caution">
    <text evidence="2">The sequence shown here is derived from an EMBL/GenBank/DDBJ whole genome shotgun (WGS) entry which is preliminary data.</text>
</comment>
<gene>
    <name evidence="2" type="ORF">A7U60_g9142</name>
</gene>
<accession>A0A9Q5HQ65</accession>
<sequence>MTLLNVSSSLRTRSDTEQIDPSIVQLIVSEFTKAQYFDVALLTLLVYHSLITLDKEVVSHRCVFSNFTFLSECASQIKYFWPNPCSTVSIVYFALSPNIGAALIRISDLITVVLIDYILLIRVLAFYHQNRKVAIALKILLGLEASIDLVILIYGTILQEVTTFRLTERMVICGQGRAPLQVLAIVSWAVPMVYGLILLSLALYKAAEYWKLSSGFTGFHLVRVLIQDQVIYYGLVIFCSICQIMFESLANITSPVEDILNIIASPTILCILGGQLLINLKEAGERGANGGTNYTPRSFSGIEFGENGAANEQSLGDEGSV</sequence>
<name>A0A9Q5HQ65_SANBA</name>
<feature type="transmembrane region" description="Helical" evidence="1">
    <location>
        <begin position="230"/>
        <end position="253"/>
    </location>
</feature>
<keyword evidence="3" id="KW-1185">Reference proteome</keyword>
<proteinExistence type="predicted"/>
<protein>
    <submittedName>
        <fullName evidence="2">Uncharacterized protein</fullName>
    </submittedName>
</protein>
<dbReference type="OrthoDB" id="2638860at2759"/>
<keyword evidence="1" id="KW-1133">Transmembrane helix</keyword>
<keyword evidence="1" id="KW-0472">Membrane</keyword>
<dbReference type="AlphaFoldDB" id="A0A9Q5HQ65"/>
<dbReference type="EMBL" id="LNZH02000217">
    <property type="protein sequence ID" value="OCB83933.1"/>
    <property type="molecule type" value="Genomic_DNA"/>
</dbReference>
<dbReference type="Proteomes" id="UP000757232">
    <property type="component" value="Unassembled WGS sequence"/>
</dbReference>
<keyword evidence="1" id="KW-0812">Transmembrane</keyword>
<organism evidence="2 3">
    <name type="scientific">Sanghuangporus baumii</name>
    <name type="common">Phellinus baumii</name>
    <dbReference type="NCBI Taxonomy" id="108892"/>
    <lineage>
        <taxon>Eukaryota</taxon>
        <taxon>Fungi</taxon>
        <taxon>Dikarya</taxon>
        <taxon>Basidiomycota</taxon>
        <taxon>Agaricomycotina</taxon>
        <taxon>Agaricomycetes</taxon>
        <taxon>Hymenochaetales</taxon>
        <taxon>Hymenochaetaceae</taxon>
        <taxon>Sanghuangporus</taxon>
    </lineage>
</organism>
<evidence type="ECO:0000313" key="3">
    <source>
        <dbReference type="Proteomes" id="UP000757232"/>
    </source>
</evidence>
<feature type="transmembrane region" description="Helical" evidence="1">
    <location>
        <begin position="139"/>
        <end position="158"/>
    </location>
</feature>
<reference evidence="2" key="1">
    <citation type="submission" date="2016-06" db="EMBL/GenBank/DDBJ databases">
        <title>Draft Genome sequence of the fungus Inonotus baumii.</title>
        <authorList>
            <person name="Zhu H."/>
            <person name="Lin W."/>
        </authorList>
    </citation>
    <scope>NUCLEOTIDE SEQUENCE</scope>
    <source>
        <strain evidence="2">821</strain>
    </source>
</reference>
<feature type="transmembrane region" description="Helical" evidence="1">
    <location>
        <begin position="102"/>
        <end position="127"/>
    </location>
</feature>